<proteinExistence type="predicted"/>
<gene>
    <name evidence="1" type="ORF">CYMTET_4394</name>
</gene>
<comment type="caution">
    <text evidence="1">The sequence shown here is derived from an EMBL/GenBank/DDBJ whole genome shotgun (WGS) entry which is preliminary data.</text>
</comment>
<organism evidence="1 2">
    <name type="scientific">Cymbomonas tetramitiformis</name>
    <dbReference type="NCBI Taxonomy" id="36881"/>
    <lineage>
        <taxon>Eukaryota</taxon>
        <taxon>Viridiplantae</taxon>
        <taxon>Chlorophyta</taxon>
        <taxon>Pyramimonadophyceae</taxon>
        <taxon>Pyramimonadales</taxon>
        <taxon>Pyramimonadaceae</taxon>
        <taxon>Cymbomonas</taxon>
    </lineage>
</organism>
<sequence>MQAYALPSALAVEASSDATGRSTMELKYHSEFQRPAKAMTPSQAYKQAEKKKIYCNCSTAKGKVGFVKHVAGCRRKTFLDIVRWKG</sequence>
<dbReference type="Proteomes" id="UP001190700">
    <property type="component" value="Unassembled WGS sequence"/>
</dbReference>
<accession>A0AAE0H1E3</accession>
<dbReference type="EMBL" id="LGRX02000603">
    <property type="protein sequence ID" value="KAK3288089.1"/>
    <property type="molecule type" value="Genomic_DNA"/>
</dbReference>
<reference evidence="1 2" key="1">
    <citation type="journal article" date="2015" name="Genome Biol. Evol.">
        <title>Comparative Genomics of a Bacterivorous Green Alga Reveals Evolutionary Causalities and Consequences of Phago-Mixotrophic Mode of Nutrition.</title>
        <authorList>
            <person name="Burns J.A."/>
            <person name="Paasch A."/>
            <person name="Narechania A."/>
            <person name="Kim E."/>
        </authorList>
    </citation>
    <scope>NUCLEOTIDE SEQUENCE [LARGE SCALE GENOMIC DNA]</scope>
    <source>
        <strain evidence="1 2">PLY_AMNH</strain>
    </source>
</reference>
<evidence type="ECO:0000313" key="2">
    <source>
        <dbReference type="Proteomes" id="UP001190700"/>
    </source>
</evidence>
<evidence type="ECO:0000313" key="1">
    <source>
        <dbReference type="EMBL" id="KAK3288089.1"/>
    </source>
</evidence>
<name>A0AAE0H1E3_9CHLO</name>
<dbReference type="AlphaFoldDB" id="A0AAE0H1E3"/>
<keyword evidence="2" id="KW-1185">Reference proteome</keyword>
<protein>
    <submittedName>
        <fullName evidence="1">Uncharacterized protein</fullName>
    </submittedName>
</protein>